<sequence>MAALTAVQSTYDSEEPQPQPSTPRDSLSPKLLLNIPATGAVASKHHSKQPTAAELTAYGIKVRDFAIERTLPPIAPVYLQPKQIQPNPGVPRYGQDNITSSSSQAGGDGRRYPAWQSLTLTQRFGVTRQRAFVDLCDNDVLQVPEPQDSGSLYTLSQPPLSYDTYSCWQSQDSRESEEYIKTPILTPTDAPLLHDRFSCCV</sequence>
<gene>
    <name evidence="2" type="ORF">M378DRAFT_18323</name>
</gene>
<accession>A0A0C2WEN9</accession>
<feature type="compositionally biased region" description="Polar residues" evidence="1">
    <location>
        <begin position="96"/>
        <end position="105"/>
    </location>
</feature>
<reference evidence="2 3" key="1">
    <citation type="submission" date="2014-04" db="EMBL/GenBank/DDBJ databases">
        <title>Evolutionary Origins and Diversification of the Mycorrhizal Mutualists.</title>
        <authorList>
            <consortium name="DOE Joint Genome Institute"/>
            <consortium name="Mycorrhizal Genomics Consortium"/>
            <person name="Kohler A."/>
            <person name="Kuo A."/>
            <person name="Nagy L.G."/>
            <person name="Floudas D."/>
            <person name="Copeland A."/>
            <person name="Barry K.W."/>
            <person name="Cichocki N."/>
            <person name="Veneault-Fourrey C."/>
            <person name="LaButti K."/>
            <person name="Lindquist E.A."/>
            <person name="Lipzen A."/>
            <person name="Lundell T."/>
            <person name="Morin E."/>
            <person name="Murat C."/>
            <person name="Riley R."/>
            <person name="Ohm R."/>
            <person name="Sun H."/>
            <person name="Tunlid A."/>
            <person name="Henrissat B."/>
            <person name="Grigoriev I.V."/>
            <person name="Hibbett D.S."/>
            <person name="Martin F."/>
        </authorList>
    </citation>
    <scope>NUCLEOTIDE SEQUENCE [LARGE SCALE GENOMIC DNA]</scope>
    <source>
        <strain evidence="2 3">Koide BX008</strain>
    </source>
</reference>
<dbReference type="HOGENOM" id="CLU_117709_0_0_1"/>
<feature type="region of interest" description="Disordered" evidence="1">
    <location>
        <begin position="82"/>
        <end position="109"/>
    </location>
</feature>
<dbReference type="OrthoDB" id="3232876at2759"/>
<evidence type="ECO:0000256" key="1">
    <source>
        <dbReference type="SAM" id="MobiDB-lite"/>
    </source>
</evidence>
<evidence type="ECO:0000313" key="2">
    <source>
        <dbReference type="EMBL" id="KIL55016.1"/>
    </source>
</evidence>
<evidence type="ECO:0000313" key="3">
    <source>
        <dbReference type="Proteomes" id="UP000054549"/>
    </source>
</evidence>
<protein>
    <submittedName>
        <fullName evidence="2">Uncharacterized protein</fullName>
    </submittedName>
</protein>
<proteinExistence type="predicted"/>
<feature type="compositionally biased region" description="Polar residues" evidence="1">
    <location>
        <begin position="1"/>
        <end position="11"/>
    </location>
</feature>
<name>A0A0C2WEN9_AMAMK</name>
<organism evidence="2 3">
    <name type="scientific">Amanita muscaria (strain Koide BX008)</name>
    <dbReference type="NCBI Taxonomy" id="946122"/>
    <lineage>
        <taxon>Eukaryota</taxon>
        <taxon>Fungi</taxon>
        <taxon>Dikarya</taxon>
        <taxon>Basidiomycota</taxon>
        <taxon>Agaricomycotina</taxon>
        <taxon>Agaricomycetes</taxon>
        <taxon>Agaricomycetidae</taxon>
        <taxon>Agaricales</taxon>
        <taxon>Pluteineae</taxon>
        <taxon>Amanitaceae</taxon>
        <taxon>Amanita</taxon>
    </lineage>
</organism>
<keyword evidence="3" id="KW-1185">Reference proteome</keyword>
<dbReference type="AlphaFoldDB" id="A0A0C2WEN9"/>
<dbReference type="EMBL" id="KN818580">
    <property type="protein sequence ID" value="KIL55016.1"/>
    <property type="molecule type" value="Genomic_DNA"/>
</dbReference>
<dbReference type="InParanoid" id="A0A0C2WEN9"/>
<dbReference type="Proteomes" id="UP000054549">
    <property type="component" value="Unassembled WGS sequence"/>
</dbReference>
<feature type="region of interest" description="Disordered" evidence="1">
    <location>
        <begin position="1"/>
        <end position="29"/>
    </location>
</feature>